<evidence type="ECO:0000256" key="1">
    <source>
        <dbReference type="SAM" id="SignalP"/>
    </source>
</evidence>
<dbReference type="Pfam" id="PF13609">
    <property type="entry name" value="Porin_4"/>
    <property type="match status" value="1"/>
</dbReference>
<sequence length="381" mass="41631">MCKKVIYISSAITYFILTVSNAYANDFSLSGNVSLQHGINNKDYTRGLVNADSKLLYSYTVKNDIKDKFTVGSCVGINVKFASDIVDEDRYAANQYLLNVGANTAYVFLTLPDIGSMEVGLTKPVANSMRISSSNVSVGSGGISGSYLDHISLRYDAKYPYGFDKNGAILAKPGLYTSESGAVAPIINYYSRDFKGVKAGFSYIPKDKANGYNDIINVGVKYETKLSNFNYSLSGVIEHARLNGEQYNDLVAYNVGLSVNYNDFTILGSYGNLGKSGKKTISVNSANYVVLGSEYYDLGAKFERNGFSISASYFYSNKDLKKSDQSNVEQHSLSVYALGLEKVLVDKLSVYGDLVCFSVDKPSTSAQQSGYVFLVGTKFKF</sequence>
<dbReference type="InterPro" id="IPR033900">
    <property type="entry name" value="Gram_neg_porin_domain"/>
</dbReference>
<feature type="chain" id="PRO_5041969246" description="Porin domain-containing protein" evidence="1">
    <location>
        <begin position="25"/>
        <end position="381"/>
    </location>
</feature>
<dbReference type="Gene3D" id="2.40.160.10">
    <property type="entry name" value="Porin"/>
    <property type="match status" value="1"/>
</dbReference>
<dbReference type="Proteomes" id="UP000422822">
    <property type="component" value="Chromosome"/>
</dbReference>
<proteinExistence type="predicted"/>
<dbReference type="EMBL" id="CP033455">
    <property type="protein sequence ID" value="QGR03439.1"/>
    <property type="molecule type" value="Genomic_DNA"/>
</dbReference>
<feature type="domain" description="Porin" evidence="2">
    <location>
        <begin position="20"/>
        <end position="333"/>
    </location>
</feature>
<name>A0AAE6QA51_EHRRU</name>
<feature type="signal peptide" evidence="1">
    <location>
        <begin position="1"/>
        <end position="24"/>
    </location>
</feature>
<organism evidence="3 4">
    <name type="scientific">Ehrlichia ruminantium</name>
    <name type="common">heartwater rickettsia</name>
    <name type="synonym">Cowdria ruminantium</name>
    <dbReference type="NCBI Taxonomy" id="779"/>
    <lineage>
        <taxon>Bacteria</taxon>
        <taxon>Pseudomonadati</taxon>
        <taxon>Pseudomonadota</taxon>
        <taxon>Alphaproteobacteria</taxon>
        <taxon>Rickettsiales</taxon>
        <taxon>Anaplasmataceae</taxon>
        <taxon>Ehrlichia</taxon>
    </lineage>
</organism>
<evidence type="ECO:0000313" key="3">
    <source>
        <dbReference type="EMBL" id="QGR03439.1"/>
    </source>
</evidence>
<accession>A0AAE6QA51</accession>
<keyword evidence="1" id="KW-0732">Signal</keyword>
<protein>
    <recommendedName>
        <fullName evidence="2">Porin domain-containing protein</fullName>
    </recommendedName>
</protein>
<dbReference type="AlphaFoldDB" id="A0AAE6QA51"/>
<evidence type="ECO:0000259" key="2">
    <source>
        <dbReference type="Pfam" id="PF13609"/>
    </source>
</evidence>
<dbReference type="InterPro" id="IPR023614">
    <property type="entry name" value="Porin_dom_sf"/>
</dbReference>
<reference evidence="3 4" key="1">
    <citation type="submission" date="2018-10" db="EMBL/GenBank/DDBJ databases">
        <title>Propagation and draft genome sequences of three atypical Erhlichia ruminantium isolates.</title>
        <authorList>
            <person name="Liebenberg J."/>
            <person name="Steyn H."/>
            <person name="Josemans A."/>
            <person name="Zweygarth E."/>
        </authorList>
    </citation>
    <scope>NUCLEOTIDE SEQUENCE [LARGE SCALE GENOMIC DNA]</scope>
    <source>
        <strain evidence="3 4">Omatjenne</strain>
    </source>
</reference>
<evidence type="ECO:0000313" key="4">
    <source>
        <dbReference type="Proteomes" id="UP000422822"/>
    </source>
</evidence>
<dbReference type="SUPFAM" id="SSF56935">
    <property type="entry name" value="Porins"/>
    <property type="match status" value="1"/>
</dbReference>
<keyword evidence="4" id="KW-1185">Reference proteome</keyword>
<gene>
    <name evidence="3" type="ORF">EDL80_02530</name>
</gene>